<keyword evidence="3" id="KW-1185">Reference proteome</keyword>
<accession>A0A3P7G0C3</accession>
<keyword evidence="1" id="KW-0472">Membrane</keyword>
<reference evidence="2 3" key="1">
    <citation type="submission" date="2018-11" db="EMBL/GenBank/DDBJ databases">
        <authorList>
            <consortium name="Pathogen Informatics"/>
        </authorList>
    </citation>
    <scope>NUCLEOTIDE SEQUENCE [LARGE SCALE GENOMIC DNA]</scope>
</reference>
<organism evidence="2 3">
    <name type="scientific">Wuchereria bancrofti</name>
    <dbReference type="NCBI Taxonomy" id="6293"/>
    <lineage>
        <taxon>Eukaryota</taxon>
        <taxon>Metazoa</taxon>
        <taxon>Ecdysozoa</taxon>
        <taxon>Nematoda</taxon>
        <taxon>Chromadorea</taxon>
        <taxon>Rhabditida</taxon>
        <taxon>Spirurina</taxon>
        <taxon>Spiruromorpha</taxon>
        <taxon>Filarioidea</taxon>
        <taxon>Onchocercidae</taxon>
        <taxon>Wuchereria</taxon>
    </lineage>
</organism>
<gene>
    <name evidence="2" type="ORF">WBA_LOCUS8231</name>
</gene>
<dbReference type="OrthoDB" id="5860140at2759"/>
<proteinExistence type="predicted"/>
<dbReference type="EMBL" id="UYWW01006622">
    <property type="protein sequence ID" value="VDM14845.1"/>
    <property type="molecule type" value="Genomic_DNA"/>
</dbReference>
<protein>
    <submittedName>
        <fullName evidence="2">Uncharacterized protein</fullName>
    </submittedName>
</protein>
<keyword evidence="1" id="KW-0812">Transmembrane</keyword>
<name>A0A3P7G0C3_WUCBA</name>
<keyword evidence="1" id="KW-1133">Transmembrane helix</keyword>
<sequence length="196" mass="23291">MKTLELLRQFIPDVIIHSSNGFEVTFLLPADQRYIFPSLFEQLEENTNLLEISTFGVSVATMEEVFLRVCQRAAEKLLSVQDNDISEDKKHHFDVSELRYETRLQGYSYYRQHFRAMFQKRFAYFFRKRTFFLLELLFPAICMLLIMEACMMIPVPKEQPKLPINFQPYYSGATDANINVRNIKAAYFQRNLSEYY</sequence>
<dbReference type="AlphaFoldDB" id="A0A3P7G0C3"/>
<evidence type="ECO:0000313" key="3">
    <source>
        <dbReference type="Proteomes" id="UP000270924"/>
    </source>
</evidence>
<feature type="transmembrane region" description="Helical" evidence="1">
    <location>
        <begin position="131"/>
        <end position="155"/>
    </location>
</feature>
<dbReference type="Proteomes" id="UP000270924">
    <property type="component" value="Unassembled WGS sequence"/>
</dbReference>
<evidence type="ECO:0000256" key="1">
    <source>
        <dbReference type="SAM" id="Phobius"/>
    </source>
</evidence>
<dbReference type="InParanoid" id="A0A3P7G0C3"/>
<evidence type="ECO:0000313" key="2">
    <source>
        <dbReference type="EMBL" id="VDM14845.1"/>
    </source>
</evidence>